<dbReference type="AlphaFoldDB" id="A0A9E7EKX4"/>
<organism evidence="2 3">
    <name type="scientific">Musa troglodytarum</name>
    <name type="common">fe'i banana</name>
    <dbReference type="NCBI Taxonomy" id="320322"/>
    <lineage>
        <taxon>Eukaryota</taxon>
        <taxon>Viridiplantae</taxon>
        <taxon>Streptophyta</taxon>
        <taxon>Embryophyta</taxon>
        <taxon>Tracheophyta</taxon>
        <taxon>Spermatophyta</taxon>
        <taxon>Magnoliopsida</taxon>
        <taxon>Liliopsida</taxon>
        <taxon>Zingiberales</taxon>
        <taxon>Musaceae</taxon>
        <taxon>Musa</taxon>
    </lineage>
</organism>
<reference evidence="2" key="1">
    <citation type="submission" date="2022-05" db="EMBL/GenBank/DDBJ databases">
        <title>The Musa troglodytarum L. genome provides insights into the mechanism of non-climacteric behaviour and enrichment of carotenoids.</title>
        <authorList>
            <person name="Wang J."/>
        </authorList>
    </citation>
    <scope>NUCLEOTIDE SEQUENCE</scope>
    <source>
        <tissue evidence="2">Leaf</tissue>
    </source>
</reference>
<protein>
    <submittedName>
        <fullName evidence="2">Uncharacterized protein</fullName>
    </submittedName>
</protein>
<dbReference type="EMBL" id="CP097503">
    <property type="protein sequence ID" value="URD79016.1"/>
    <property type="molecule type" value="Genomic_DNA"/>
</dbReference>
<feature type="region of interest" description="Disordered" evidence="1">
    <location>
        <begin position="36"/>
        <end position="56"/>
    </location>
</feature>
<dbReference type="PANTHER" id="PTHR39708:SF2">
    <property type="entry name" value="BLOC-1-RELATED COMPLEX SUBUNIT 6 C-TERMINAL HELIX DOMAIN-CONTAINING PROTEIN"/>
    <property type="match status" value="1"/>
</dbReference>
<sequence>MERQQKSTGGRRLRHEPRGTNSVLLFLHQEPFRPLHLGSGNVTRRDPPSAASGGEDSVAIAESYASSSPLSASLSPRSLVLQLKTCSASMMSLAAYKNLLLMPHNKGNRYINSCLRLNEEMKSLESLAMQLYPFIKLNYKKDIKEERGLSGPGCKPSTPTSLSRHHLRAFEDEFSTPGASSAEIVVQLLRLRIGQSRTQPPVVTVMPARAREDAAGRSPLVTQPRHCFHRLTSQIDVSSQSVHALHRPVCARQRQWTSASCIDR</sequence>
<evidence type="ECO:0000313" key="3">
    <source>
        <dbReference type="Proteomes" id="UP001055439"/>
    </source>
</evidence>
<accession>A0A9E7EKX4</accession>
<dbReference type="OrthoDB" id="21270at2759"/>
<evidence type="ECO:0000313" key="2">
    <source>
        <dbReference type="EMBL" id="URD79016.1"/>
    </source>
</evidence>
<proteinExistence type="predicted"/>
<name>A0A9E7EKX4_9LILI</name>
<dbReference type="Proteomes" id="UP001055439">
    <property type="component" value="Chromosome 10"/>
</dbReference>
<keyword evidence="3" id="KW-1185">Reference proteome</keyword>
<gene>
    <name evidence="2" type="ORF">MUK42_03061</name>
</gene>
<evidence type="ECO:0000256" key="1">
    <source>
        <dbReference type="SAM" id="MobiDB-lite"/>
    </source>
</evidence>
<dbReference type="PANTHER" id="PTHR39708">
    <property type="entry name" value="OS07G0483400 PROTEIN"/>
    <property type="match status" value="1"/>
</dbReference>